<feature type="transmembrane region" description="Helical" evidence="6">
    <location>
        <begin position="79"/>
        <end position="101"/>
    </location>
</feature>
<keyword evidence="3 6" id="KW-0812">Transmembrane</keyword>
<dbReference type="Proteomes" id="UP001310594">
    <property type="component" value="Unassembled WGS sequence"/>
</dbReference>
<feature type="transmembrane region" description="Helical" evidence="6">
    <location>
        <begin position="37"/>
        <end position="59"/>
    </location>
</feature>
<evidence type="ECO:0000313" key="8">
    <source>
        <dbReference type="Proteomes" id="UP001310594"/>
    </source>
</evidence>
<dbReference type="GO" id="GO:0016020">
    <property type="term" value="C:membrane"/>
    <property type="evidence" value="ECO:0007669"/>
    <property type="project" value="UniProtKB-SubCell"/>
</dbReference>
<protein>
    <submittedName>
        <fullName evidence="7">Uncharacterized protein</fullName>
    </submittedName>
</protein>
<dbReference type="InterPro" id="IPR002293">
    <property type="entry name" value="AA/rel_permease1"/>
</dbReference>
<evidence type="ECO:0000256" key="2">
    <source>
        <dbReference type="ARBA" id="ARBA00022448"/>
    </source>
</evidence>
<dbReference type="AlphaFoldDB" id="A0AAN7ZVQ1"/>
<evidence type="ECO:0000313" key="7">
    <source>
        <dbReference type="EMBL" id="KAK5705491.1"/>
    </source>
</evidence>
<reference evidence="7" key="1">
    <citation type="submission" date="2023-08" db="EMBL/GenBank/DDBJ databases">
        <title>Black Yeasts Isolated from many extreme environments.</title>
        <authorList>
            <person name="Coleine C."/>
            <person name="Stajich J.E."/>
            <person name="Selbmann L."/>
        </authorList>
    </citation>
    <scope>NUCLEOTIDE SEQUENCE</scope>
    <source>
        <strain evidence="7">CCFEE 5810</strain>
    </source>
</reference>
<keyword evidence="5 6" id="KW-0472">Membrane</keyword>
<evidence type="ECO:0000256" key="5">
    <source>
        <dbReference type="ARBA" id="ARBA00023136"/>
    </source>
</evidence>
<keyword evidence="2" id="KW-0813">Transport</keyword>
<name>A0AAN7ZVQ1_9PEZI</name>
<dbReference type="GO" id="GO:0022857">
    <property type="term" value="F:transmembrane transporter activity"/>
    <property type="evidence" value="ECO:0007669"/>
    <property type="project" value="InterPro"/>
</dbReference>
<proteinExistence type="predicted"/>
<dbReference type="PANTHER" id="PTHR45649">
    <property type="entry name" value="AMINO-ACID PERMEASE BAT1"/>
    <property type="match status" value="1"/>
</dbReference>
<comment type="caution">
    <text evidence="7">The sequence shown here is derived from an EMBL/GenBank/DDBJ whole genome shotgun (WGS) entry which is preliminary data.</text>
</comment>
<evidence type="ECO:0000256" key="3">
    <source>
        <dbReference type="ARBA" id="ARBA00022692"/>
    </source>
</evidence>
<dbReference type="EMBL" id="JAVRQU010000003">
    <property type="protein sequence ID" value="KAK5705491.1"/>
    <property type="molecule type" value="Genomic_DNA"/>
</dbReference>
<feature type="transmembrane region" description="Helical" evidence="6">
    <location>
        <begin position="107"/>
        <end position="127"/>
    </location>
</feature>
<gene>
    <name evidence="7" type="ORF">LTR97_002610</name>
</gene>
<evidence type="ECO:0000256" key="6">
    <source>
        <dbReference type="SAM" id="Phobius"/>
    </source>
</evidence>
<organism evidence="7 8">
    <name type="scientific">Elasticomyces elasticus</name>
    <dbReference type="NCBI Taxonomy" id="574655"/>
    <lineage>
        <taxon>Eukaryota</taxon>
        <taxon>Fungi</taxon>
        <taxon>Dikarya</taxon>
        <taxon>Ascomycota</taxon>
        <taxon>Pezizomycotina</taxon>
        <taxon>Dothideomycetes</taxon>
        <taxon>Dothideomycetidae</taxon>
        <taxon>Mycosphaerellales</taxon>
        <taxon>Teratosphaeriaceae</taxon>
        <taxon>Elasticomyces</taxon>
    </lineage>
</organism>
<sequence>MQVSKRFEMPMNAILLSGTFITLWGLIFIGSTTAFSAMVSAAIIFQQTSCVIPQAIVLYRGRDKVLPQRYFTLGRLGSIINATAVAWVIFLDVLYCFPVALPVTAQNMSYVSVVSAGLVLFILILWFTTKKNVFKGPVIDYELMNERRLAAIDGVAVMIGIVVDAKVDGNHHRGKIAGDKE</sequence>
<keyword evidence="4 6" id="KW-1133">Transmembrane helix</keyword>
<comment type="subcellular location">
    <subcellularLocation>
        <location evidence="1">Membrane</location>
        <topology evidence="1">Multi-pass membrane protein</topology>
    </subcellularLocation>
</comment>
<dbReference type="PANTHER" id="PTHR45649:SF11">
    <property type="entry name" value="TRANSPORTER, PUTATIVE (EUROFUNG)-RELATED"/>
    <property type="match status" value="1"/>
</dbReference>
<evidence type="ECO:0000256" key="1">
    <source>
        <dbReference type="ARBA" id="ARBA00004141"/>
    </source>
</evidence>
<accession>A0AAN7ZVQ1</accession>
<dbReference type="Pfam" id="PF13520">
    <property type="entry name" value="AA_permease_2"/>
    <property type="match status" value="1"/>
</dbReference>
<feature type="transmembrane region" description="Helical" evidence="6">
    <location>
        <begin position="12"/>
        <end position="31"/>
    </location>
</feature>
<evidence type="ECO:0000256" key="4">
    <source>
        <dbReference type="ARBA" id="ARBA00022989"/>
    </source>
</evidence>